<evidence type="ECO:0000313" key="2">
    <source>
        <dbReference type="Proteomes" id="UP000183557"/>
    </source>
</evidence>
<dbReference type="AlphaFoldDB" id="A0A1I3VI93"/>
<reference evidence="2" key="1">
    <citation type="submission" date="2016-10" db="EMBL/GenBank/DDBJ databases">
        <authorList>
            <person name="Varghese N."/>
            <person name="Submissions S."/>
        </authorList>
    </citation>
    <scope>NUCLEOTIDE SEQUENCE [LARGE SCALE GENOMIC DNA]</scope>
    <source>
        <strain evidence="2">CGMCC 1.3704</strain>
    </source>
</reference>
<dbReference type="EMBL" id="FOSB01000005">
    <property type="protein sequence ID" value="SFJ94723.1"/>
    <property type="molecule type" value="Genomic_DNA"/>
</dbReference>
<dbReference type="Proteomes" id="UP000183557">
    <property type="component" value="Unassembled WGS sequence"/>
</dbReference>
<proteinExistence type="predicted"/>
<protein>
    <submittedName>
        <fullName evidence="1">Uncharacterized protein</fullName>
    </submittedName>
</protein>
<sequence length="128" mass="14483">MHVVWVPCYVPVFYPSPYRINHCVHPYQRLYPEVNEGVFVQSASSMMGVMEDARTVVEQISNSKDFANEVMGAAQESDQSKVDTLIRSTGVTSSFQAEYNPDRLKLNMSSSAGEVECCKLTVILRWRL</sequence>
<dbReference type="RefSeq" id="WP_083412692.1">
    <property type="nucleotide sequence ID" value="NZ_FOSB01000005.1"/>
</dbReference>
<dbReference type="Pfam" id="PF26344">
    <property type="entry name" value="YuzC"/>
    <property type="match status" value="1"/>
</dbReference>
<dbReference type="OrthoDB" id="2615349at2"/>
<name>A0A1I3VI93_HALDA</name>
<keyword evidence="2" id="KW-1185">Reference proteome</keyword>
<accession>A0A1I3VI93</accession>
<gene>
    <name evidence="1" type="ORF">SAMN04487936_105330</name>
</gene>
<organism evidence="1 2">
    <name type="scientific">Halobacillus dabanensis</name>
    <dbReference type="NCBI Taxonomy" id="240302"/>
    <lineage>
        <taxon>Bacteria</taxon>
        <taxon>Bacillati</taxon>
        <taxon>Bacillota</taxon>
        <taxon>Bacilli</taxon>
        <taxon>Bacillales</taxon>
        <taxon>Bacillaceae</taxon>
        <taxon>Halobacillus</taxon>
    </lineage>
</organism>
<dbReference type="InterPro" id="IPR058870">
    <property type="entry name" value="YuzC"/>
</dbReference>
<evidence type="ECO:0000313" key="1">
    <source>
        <dbReference type="EMBL" id="SFJ94723.1"/>
    </source>
</evidence>